<dbReference type="OrthoDB" id="1689041at2759"/>
<evidence type="ECO:0000313" key="4">
    <source>
        <dbReference type="Proteomes" id="UP000828251"/>
    </source>
</evidence>
<evidence type="ECO:0000313" key="3">
    <source>
        <dbReference type="EMBL" id="KAH1114809.1"/>
    </source>
</evidence>
<gene>
    <name evidence="3" type="ORF">J1N35_008187</name>
</gene>
<proteinExistence type="predicted"/>
<dbReference type="Pfam" id="PF16712">
    <property type="entry name" value="SCAB_CC"/>
    <property type="match status" value="1"/>
</dbReference>
<feature type="domain" description="Stomatal closure-related actin-binding protein coiled-coil" evidence="2">
    <location>
        <begin position="105"/>
        <end position="206"/>
    </location>
</feature>
<dbReference type="PANTHER" id="PTHR31172">
    <property type="entry name" value="STOMATAL CLOSURE-RELATED ACTIN-BINDING PROTEIN 1"/>
    <property type="match status" value="1"/>
</dbReference>
<feature type="coiled-coil region" evidence="1">
    <location>
        <begin position="160"/>
        <end position="205"/>
    </location>
</feature>
<sequence>MVVVVVPLLWLRQMMGLLVEVGLLSKLVLFERMLRFFSIPVRMIRSRYWFELYITLCGYCDTQRGYSDTIVDVLHLKPIGGIPMSMPWLATVAKLFEEARIREATSLGKHVCLKKLRDKLKSLEGRVAGRNKDDVEKAISMMKALAIQLTQREGELIQEKEKVKKLATFLKQALEDAKKLVDEERAFASAEIENVRAAIQRVEEAF</sequence>
<name>A0A9D4AFW2_9ROSI</name>
<dbReference type="Proteomes" id="UP000828251">
    <property type="component" value="Unassembled WGS sequence"/>
</dbReference>
<protein>
    <recommendedName>
        <fullName evidence="2">Stomatal closure-related actin-binding protein coiled-coil domain-containing protein</fullName>
    </recommendedName>
</protein>
<reference evidence="3 4" key="1">
    <citation type="journal article" date="2021" name="Plant Biotechnol. J.">
        <title>Multi-omics assisted identification of the key and species-specific regulatory components of drought-tolerant mechanisms in Gossypium stocksii.</title>
        <authorList>
            <person name="Yu D."/>
            <person name="Ke L."/>
            <person name="Zhang D."/>
            <person name="Wu Y."/>
            <person name="Sun Y."/>
            <person name="Mei J."/>
            <person name="Sun J."/>
            <person name="Sun Y."/>
        </authorList>
    </citation>
    <scope>NUCLEOTIDE SEQUENCE [LARGE SCALE GENOMIC DNA]</scope>
    <source>
        <strain evidence="4">cv. E1</strain>
        <tissue evidence="3">Leaf</tissue>
    </source>
</reference>
<dbReference type="InterPro" id="IPR039640">
    <property type="entry name" value="SCAB"/>
</dbReference>
<dbReference type="PANTHER" id="PTHR31172:SF3">
    <property type="entry name" value="STOMATAL CLOSURE-RELATED ACTIN-BINDING PROTEIN 1"/>
    <property type="match status" value="1"/>
</dbReference>
<dbReference type="GO" id="GO:0010119">
    <property type="term" value="P:regulation of stomatal movement"/>
    <property type="evidence" value="ECO:0007669"/>
    <property type="project" value="InterPro"/>
</dbReference>
<dbReference type="AlphaFoldDB" id="A0A9D4AFW2"/>
<dbReference type="GO" id="GO:0003779">
    <property type="term" value="F:actin binding"/>
    <property type="evidence" value="ECO:0007669"/>
    <property type="project" value="InterPro"/>
</dbReference>
<dbReference type="GO" id="GO:0007015">
    <property type="term" value="P:actin filament organization"/>
    <property type="evidence" value="ECO:0007669"/>
    <property type="project" value="InterPro"/>
</dbReference>
<accession>A0A9D4AFW2</accession>
<dbReference type="InterPro" id="IPR032009">
    <property type="entry name" value="SCAB_CC"/>
</dbReference>
<dbReference type="EMBL" id="JAIQCV010000003">
    <property type="protein sequence ID" value="KAH1114809.1"/>
    <property type="molecule type" value="Genomic_DNA"/>
</dbReference>
<comment type="caution">
    <text evidence="3">The sequence shown here is derived from an EMBL/GenBank/DDBJ whole genome shotgun (WGS) entry which is preliminary data.</text>
</comment>
<evidence type="ECO:0000259" key="2">
    <source>
        <dbReference type="Pfam" id="PF16712"/>
    </source>
</evidence>
<keyword evidence="1" id="KW-0175">Coiled coil</keyword>
<organism evidence="3 4">
    <name type="scientific">Gossypium stocksii</name>
    <dbReference type="NCBI Taxonomy" id="47602"/>
    <lineage>
        <taxon>Eukaryota</taxon>
        <taxon>Viridiplantae</taxon>
        <taxon>Streptophyta</taxon>
        <taxon>Embryophyta</taxon>
        <taxon>Tracheophyta</taxon>
        <taxon>Spermatophyta</taxon>
        <taxon>Magnoliopsida</taxon>
        <taxon>eudicotyledons</taxon>
        <taxon>Gunneridae</taxon>
        <taxon>Pentapetalae</taxon>
        <taxon>rosids</taxon>
        <taxon>malvids</taxon>
        <taxon>Malvales</taxon>
        <taxon>Malvaceae</taxon>
        <taxon>Malvoideae</taxon>
        <taxon>Gossypium</taxon>
    </lineage>
</organism>
<keyword evidence="4" id="KW-1185">Reference proteome</keyword>
<dbReference type="Gene3D" id="1.20.5.440">
    <property type="entry name" value="ATP synthase delta/epsilon subunit, C-terminal domain"/>
    <property type="match status" value="1"/>
</dbReference>
<evidence type="ECO:0000256" key="1">
    <source>
        <dbReference type="SAM" id="Coils"/>
    </source>
</evidence>